<dbReference type="Gene3D" id="3.10.290.10">
    <property type="entry name" value="RNA-binding S4 domain"/>
    <property type="match status" value="1"/>
</dbReference>
<evidence type="ECO:0000256" key="1">
    <source>
        <dbReference type="ARBA" id="ARBA00007465"/>
    </source>
</evidence>
<dbReference type="InterPro" id="IPR022801">
    <property type="entry name" value="Ribosomal_uS4"/>
</dbReference>
<accession>A0A1F8DQR2</accession>
<dbReference type="GO" id="GO:0019843">
    <property type="term" value="F:rRNA binding"/>
    <property type="evidence" value="ECO:0007669"/>
    <property type="project" value="UniProtKB-UniRule"/>
</dbReference>
<evidence type="ECO:0000256" key="5">
    <source>
        <dbReference type="ARBA" id="ARBA00023274"/>
    </source>
</evidence>
<dbReference type="InterPro" id="IPR018079">
    <property type="entry name" value="Ribosomal_uS4_CS"/>
</dbReference>
<dbReference type="STRING" id="1802555.A2755_01955"/>
<feature type="region of interest" description="Disordered" evidence="9">
    <location>
        <begin position="25"/>
        <end position="44"/>
    </location>
</feature>
<evidence type="ECO:0000256" key="3">
    <source>
        <dbReference type="ARBA" id="ARBA00022884"/>
    </source>
</evidence>
<protein>
    <recommendedName>
        <fullName evidence="6 7">Small ribosomal subunit protein uS4</fullName>
    </recommendedName>
</protein>
<comment type="function">
    <text evidence="7">With S5 and S12 plays an important role in translational accuracy.</text>
</comment>
<dbReference type="InterPro" id="IPR005709">
    <property type="entry name" value="Ribosomal_uS4_bac-type"/>
</dbReference>
<dbReference type="PROSITE" id="PS50889">
    <property type="entry name" value="S4"/>
    <property type="match status" value="1"/>
</dbReference>
<keyword evidence="3 7" id="KW-0694">RNA-binding</keyword>
<name>A0A1F8DQR2_9BACT</name>
<dbReference type="InterPro" id="IPR001912">
    <property type="entry name" value="Ribosomal_uS4_N"/>
</dbReference>
<evidence type="ECO:0000256" key="7">
    <source>
        <dbReference type="HAMAP-Rule" id="MF_01306"/>
    </source>
</evidence>
<keyword evidence="5 7" id="KW-0687">Ribonucleoprotein</keyword>
<dbReference type="Pfam" id="PF01479">
    <property type="entry name" value="S4"/>
    <property type="match status" value="1"/>
</dbReference>
<organism evidence="12 13">
    <name type="scientific">Candidatus Wolfebacteria bacterium RIFCSPHIGHO2_01_FULL_48_22</name>
    <dbReference type="NCBI Taxonomy" id="1802555"/>
    <lineage>
        <taxon>Bacteria</taxon>
        <taxon>Candidatus Wolfeibacteriota</taxon>
    </lineage>
</organism>
<sequence>MRLLRAKEKKERALGTRLGLKAYRSQSPKSAMLRRPERPGMHGKKRTRAFSEFKQQLMEKQKVKISYGLTERQMEKLFAKAASGKKSVTESVIEQLETRLDNVVYRMSLAPSRIVARQIISHGHIEVQGRKVTIPSYVVRVGDEIRIKESKRTSPLFRDLANILKTKHQESWFAVDGAKYTGKVTAIPQDVELPCDINLVVDYYSR</sequence>
<dbReference type="CDD" id="cd00165">
    <property type="entry name" value="S4"/>
    <property type="match status" value="1"/>
</dbReference>
<comment type="similarity">
    <text evidence="1 7 8">Belongs to the universal ribosomal protein uS4 family.</text>
</comment>
<evidence type="ECO:0000259" key="11">
    <source>
        <dbReference type="SMART" id="SM01390"/>
    </source>
</evidence>
<evidence type="ECO:0000256" key="8">
    <source>
        <dbReference type="RuleBase" id="RU003699"/>
    </source>
</evidence>
<dbReference type="PANTHER" id="PTHR11831">
    <property type="entry name" value="30S 40S RIBOSOMAL PROTEIN"/>
    <property type="match status" value="1"/>
</dbReference>
<dbReference type="GO" id="GO:0015935">
    <property type="term" value="C:small ribosomal subunit"/>
    <property type="evidence" value="ECO:0007669"/>
    <property type="project" value="InterPro"/>
</dbReference>
<dbReference type="PROSITE" id="PS00632">
    <property type="entry name" value="RIBOSOMAL_S4"/>
    <property type="match status" value="1"/>
</dbReference>
<dbReference type="AlphaFoldDB" id="A0A1F8DQR2"/>
<feature type="domain" description="Small ribosomal subunit protein uS4 N-terminal" evidence="11">
    <location>
        <begin position="2"/>
        <end position="97"/>
    </location>
</feature>
<dbReference type="PANTHER" id="PTHR11831:SF4">
    <property type="entry name" value="SMALL RIBOSOMAL SUBUNIT PROTEIN US4M"/>
    <property type="match status" value="1"/>
</dbReference>
<dbReference type="Pfam" id="PF00163">
    <property type="entry name" value="Ribosomal_S4"/>
    <property type="match status" value="1"/>
</dbReference>
<keyword evidence="4 7" id="KW-0689">Ribosomal protein</keyword>
<evidence type="ECO:0000313" key="13">
    <source>
        <dbReference type="Proteomes" id="UP000177029"/>
    </source>
</evidence>
<dbReference type="NCBIfam" id="TIGR01017">
    <property type="entry name" value="rpsD_bact"/>
    <property type="match status" value="1"/>
</dbReference>
<dbReference type="FunFam" id="3.10.290.10:FF:000001">
    <property type="entry name" value="30S ribosomal protein S4"/>
    <property type="match status" value="1"/>
</dbReference>
<proteinExistence type="inferred from homology"/>
<dbReference type="SMART" id="SM00363">
    <property type="entry name" value="S4"/>
    <property type="match status" value="1"/>
</dbReference>
<dbReference type="GO" id="GO:0042274">
    <property type="term" value="P:ribosomal small subunit biogenesis"/>
    <property type="evidence" value="ECO:0007669"/>
    <property type="project" value="TreeGrafter"/>
</dbReference>
<comment type="subunit">
    <text evidence="7">Part of the 30S ribosomal subunit. Contacts protein S5. The interaction surface between S4 and S5 is involved in control of translational fidelity.</text>
</comment>
<dbReference type="GO" id="GO:0006412">
    <property type="term" value="P:translation"/>
    <property type="evidence" value="ECO:0007669"/>
    <property type="project" value="UniProtKB-UniRule"/>
</dbReference>
<dbReference type="HAMAP" id="MF_01306_B">
    <property type="entry name" value="Ribosomal_uS4_B"/>
    <property type="match status" value="1"/>
</dbReference>
<comment type="function">
    <text evidence="7">One of the primary rRNA binding proteins, it binds directly to 16S rRNA where it nucleates assembly of the body of the 30S subunit.</text>
</comment>
<evidence type="ECO:0000256" key="2">
    <source>
        <dbReference type="ARBA" id="ARBA00022730"/>
    </source>
</evidence>
<evidence type="ECO:0000256" key="6">
    <source>
        <dbReference type="ARBA" id="ARBA00035254"/>
    </source>
</evidence>
<reference evidence="12 13" key="1">
    <citation type="journal article" date="2016" name="Nat. Commun.">
        <title>Thousands of microbial genomes shed light on interconnected biogeochemical processes in an aquifer system.</title>
        <authorList>
            <person name="Anantharaman K."/>
            <person name="Brown C.T."/>
            <person name="Hug L.A."/>
            <person name="Sharon I."/>
            <person name="Castelle C.J."/>
            <person name="Probst A.J."/>
            <person name="Thomas B.C."/>
            <person name="Singh A."/>
            <person name="Wilkins M.J."/>
            <person name="Karaoz U."/>
            <person name="Brodie E.L."/>
            <person name="Williams K.H."/>
            <person name="Hubbard S.S."/>
            <person name="Banfield J.F."/>
        </authorList>
    </citation>
    <scope>NUCLEOTIDE SEQUENCE [LARGE SCALE GENOMIC DNA]</scope>
</reference>
<comment type="caution">
    <text evidence="12">The sequence shown here is derived from an EMBL/GenBank/DDBJ whole genome shotgun (WGS) entry which is preliminary data.</text>
</comment>
<dbReference type="NCBIfam" id="NF003717">
    <property type="entry name" value="PRK05327.1"/>
    <property type="match status" value="1"/>
</dbReference>
<keyword evidence="2 7" id="KW-0699">rRNA-binding</keyword>
<gene>
    <name evidence="7" type="primary">rpsD</name>
    <name evidence="12" type="ORF">A2755_01955</name>
</gene>
<evidence type="ECO:0000256" key="4">
    <source>
        <dbReference type="ARBA" id="ARBA00022980"/>
    </source>
</evidence>
<dbReference type="Gene3D" id="1.10.1050.10">
    <property type="entry name" value="Ribosomal Protein S4 Delta 41, Chain A, domain 1"/>
    <property type="match status" value="1"/>
</dbReference>
<feature type="domain" description="RNA-binding S4" evidence="10">
    <location>
        <begin position="98"/>
        <end position="161"/>
    </location>
</feature>
<evidence type="ECO:0000256" key="9">
    <source>
        <dbReference type="SAM" id="MobiDB-lite"/>
    </source>
</evidence>
<dbReference type="EMBL" id="MGIP01000014">
    <property type="protein sequence ID" value="OGM90944.1"/>
    <property type="molecule type" value="Genomic_DNA"/>
</dbReference>
<dbReference type="SMART" id="SM01390">
    <property type="entry name" value="Ribosomal_S4"/>
    <property type="match status" value="1"/>
</dbReference>
<dbReference type="InterPro" id="IPR002942">
    <property type="entry name" value="S4_RNA-bd"/>
</dbReference>
<dbReference type="Proteomes" id="UP000177029">
    <property type="component" value="Unassembled WGS sequence"/>
</dbReference>
<dbReference type="InterPro" id="IPR036986">
    <property type="entry name" value="S4_RNA-bd_sf"/>
</dbReference>
<dbReference type="SUPFAM" id="SSF55174">
    <property type="entry name" value="Alpha-L RNA-binding motif"/>
    <property type="match status" value="1"/>
</dbReference>
<evidence type="ECO:0000313" key="12">
    <source>
        <dbReference type="EMBL" id="OGM90944.1"/>
    </source>
</evidence>
<evidence type="ECO:0000259" key="10">
    <source>
        <dbReference type="SMART" id="SM00363"/>
    </source>
</evidence>
<dbReference type="GO" id="GO:0003735">
    <property type="term" value="F:structural constituent of ribosome"/>
    <property type="evidence" value="ECO:0007669"/>
    <property type="project" value="InterPro"/>
</dbReference>